<protein>
    <submittedName>
        <fullName evidence="1">Uncharacterized protein</fullName>
    </submittedName>
</protein>
<reference evidence="1" key="1">
    <citation type="submission" date="2016-12" db="EMBL/GenBank/DDBJ databases">
        <title>The genomes of Aspergillus section Nigri reveals drivers in fungal speciation.</title>
        <authorList>
            <consortium name="DOE Joint Genome Institute"/>
            <person name="Vesth T.C."/>
            <person name="Nybo J."/>
            <person name="Theobald S."/>
            <person name="Brandl J."/>
            <person name="Frisvad J.C."/>
            <person name="Nielsen K.F."/>
            <person name="Lyhne E.K."/>
            <person name="Kogle M.E."/>
            <person name="Kuo A."/>
            <person name="Riley R."/>
            <person name="Clum A."/>
            <person name="Nolan M."/>
            <person name="Lipzen A."/>
            <person name="Salamov A."/>
            <person name="Henrissat B."/>
            <person name="Wiebenga A."/>
            <person name="De vries R.P."/>
            <person name="Grigoriev I.V."/>
            <person name="Mortensen U.H."/>
            <person name="Andersen M.R."/>
            <person name="Baker S.E."/>
        </authorList>
    </citation>
    <scope>NUCLEOTIDE SEQUENCE</scope>
    <source>
        <strain evidence="1">IBT 28561</strain>
    </source>
</reference>
<proteinExistence type="predicted"/>
<sequence length="94" mass="10143">MSSFFAISLAEARLGATEDSASAARFLHRSLHRSDSRPGTYTTYVVGTAAVACSLPTGARVSSHLFLWLELKAPCVTVSTSLRRLACHPLQESF</sequence>
<organism evidence="1 2">
    <name type="scientific">Aspergillus campestris (strain IBT 28561)</name>
    <dbReference type="NCBI Taxonomy" id="1392248"/>
    <lineage>
        <taxon>Eukaryota</taxon>
        <taxon>Fungi</taxon>
        <taxon>Dikarya</taxon>
        <taxon>Ascomycota</taxon>
        <taxon>Pezizomycotina</taxon>
        <taxon>Eurotiomycetes</taxon>
        <taxon>Eurotiomycetidae</taxon>
        <taxon>Eurotiales</taxon>
        <taxon>Aspergillaceae</taxon>
        <taxon>Aspergillus</taxon>
        <taxon>Aspergillus subgen. Circumdati</taxon>
    </lineage>
</organism>
<dbReference type="EMBL" id="MSFM01000004">
    <property type="protein sequence ID" value="PKY05550.1"/>
    <property type="molecule type" value="Genomic_DNA"/>
</dbReference>
<dbReference type="RefSeq" id="XP_024694144.1">
    <property type="nucleotide sequence ID" value="XM_024832650.1"/>
</dbReference>
<evidence type="ECO:0000313" key="2">
    <source>
        <dbReference type="Proteomes" id="UP000234254"/>
    </source>
</evidence>
<keyword evidence="2" id="KW-1185">Reference proteome</keyword>
<dbReference type="VEuPathDB" id="FungiDB:P168DRAFT_126405"/>
<name>A0A2I1D6Q0_ASPC2</name>
<dbReference type="Proteomes" id="UP000234254">
    <property type="component" value="Unassembled WGS sequence"/>
</dbReference>
<evidence type="ECO:0000313" key="1">
    <source>
        <dbReference type="EMBL" id="PKY05550.1"/>
    </source>
</evidence>
<gene>
    <name evidence="1" type="ORF">P168DRAFT_126405</name>
</gene>
<accession>A0A2I1D6Q0</accession>
<dbReference type="AlphaFoldDB" id="A0A2I1D6Q0"/>
<dbReference type="GeneID" id="36540172"/>
<comment type="caution">
    <text evidence="1">The sequence shown here is derived from an EMBL/GenBank/DDBJ whole genome shotgun (WGS) entry which is preliminary data.</text>
</comment>